<dbReference type="SUPFAM" id="SSF46785">
    <property type="entry name" value="Winged helix' DNA-binding domain"/>
    <property type="match status" value="1"/>
</dbReference>
<dbReference type="SMART" id="SM00419">
    <property type="entry name" value="HTH_CRP"/>
    <property type="match status" value="1"/>
</dbReference>
<dbReference type="InterPro" id="IPR036390">
    <property type="entry name" value="WH_DNA-bd_sf"/>
</dbReference>
<dbReference type="GO" id="GO:0003700">
    <property type="term" value="F:DNA-binding transcription factor activity"/>
    <property type="evidence" value="ECO:0007669"/>
    <property type="project" value="TreeGrafter"/>
</dbReference>
<dbReference type="InterPro" id="IPR014710">
    <property type="entry name" value="RmlC-like_jellyroll"/>
</dbReference>
<dbReference type="SUPFAM" id="SSF51206">
    <property type="entry name" value="cAMP-binding domain-like"/>
    <property type="match status" value="1"/>
</dbReference>
<dbReference type="GO" id="GO:0005829">
    <property type="term" value="C:cytosol"/>
    <property type="evidence" value="ECO:0007669"/>
    <property type="project" value="TreeGrafter"/>
</dbReference>
<dbReference type="PROSITE" id="PS51063">
    <property type="entry name" value="HTH_CRP_2"/>
    <property type="match status" value="1"/>
</dbReference>
<keyword evidence="3" id="KW-0804">Transcription</keyword>
<feature type="domain" description="Cyclic nucleotide-binding" evidence="4">
    <location>
        <begin position="3"/>
        <end position="123"/>
    </location>
</feature>
<dbReference type="SMART" id="SM00100">
    <property type="entry name" value="cNMP"/>
    <property type="match status" value="1"/>
</dbReference>
<evidence type="ECO:0000256" key="2">
    <source>
        <dbReference type="ARBA" id="ARBA00023125"/>
    </source>
</evidence>
<name>A0A7W9JIZ9_9MICC</name>
<evidence type="ECO:0000256" key="1">
    <source>
        <dbReference type="ARBA" id="ARBA00023015"/>
    </source>
</evidence>
<sequence length="214" mass="22754">MRLFAGLDRAQLERISALARPRELEPGELLHVAGARTGRLSVVHSGGLALSTASPTGQERVVRMAEAGNSLGEQELLTGAPSPYAARAVAPTRLCTFSHDEVQELFARHPGIARRVMRTLAVRLAEAERRLAQERLSVPARLAGHLLELPAVHGEAGPAVALTAPKKDVASLLGTTPEAFSRALRRLADDGVIAVDGPRVELRDPEALERLAGG</sequence>
<protein>
    <submittedName>
        <fullName evidence="6">CRP/FNR family transcriptional regulator</fullName>
    </submittedName>
</protein>
<dbReference type="RefSeq" id="WP_184173775.1">
    <property type="nucleotide sequence ID" value="NZ_BAABAG010000015.1"/>
</dbReference>
<comment type="caution">
    <text evidence="6">The sequence shown here is derived from an EMBL/GenBank/DDBJ whole genome shotgun (WGS) entry which is preliminary data.</text>
</comment>
<dbReference type="CDD" id="cd00038">
    <property type="entry name" value="CAP_ED"/>
    <property type="match status" value="1"/>
</dbReference>
<dbReference type="PROSITE" id="PS50042">
    <property type="entry name" value="CNMP_BINDING_3"/>
    <property type="match status" value="1"/>
</dbReference>
<evidence type="ECO:0000313" key="7">
    <source>
        <dbReference type="Proteomes" id="UP000567246"/>
    </source>
</evidence>
<dbReference type="Pfam" id="PF00027">
    <property type="entry name" value="cNMP_binding"/>
    <property type="match status" value="1"/>
</dbReference>
<proteinExistence type="predicted"/>
<gene>
    <name evidence="6" type="ORF">HDA33_000900</name>
</gene>
<dbReference type="Pfam" id="PF13545">
    <property type="entry name" value="HTH_Crp_2"/>
    <property type="match status" value="1"/>
</dbReference>
<reference evidence="6 7" key="1">
    <citation type="submission" date="2020-08" db="EMBL/GenBank/DDBJ databases">
        <title>Sequencing the genomes of 1000 actinobacteria strains.</title>
        <authorList>
            <person name="Klenk H.-P."/>
        </authorList>
    </citation>
    <scope>NUCLEOTIDE SEQUENCE [LARGE SCALE GENOMIC DNA]</scope>
    <source>
        <strain evidence="6 7">DSM 17945</strain>
    </source>
</reference>
<evidence type="ECO:0000313" key="6">
    <source>
        <dbReference type="EMBL" id="MBB5848336.1"/>
    </source>
</evidence>
<accession>A0A7W9JIZ9</accession>
<evidence type="ECO:0000256" key="3">
    <source>
        <dbReference type="ARBA" id="ARBA00023163"/>
    </source>
</evidence>
<keyword evidence="7" id="KW-1185">Reference proteome</keyword>
<dbReference type="PANTHER" id="PTHR24567:SF74">
    <property type="entry name" value="HTH-TYPE TRANSCRIPTIONAL REGULATOR ARCR"/>
    <property type="match status" value="1"/>
</dbReference>
<dbReference type="InterPro" id="IPR018490">
    <property type="entry name" value="cNMP-bd_dom_sf"/>
</dbReference>
<dbReference type="InterPro" id="IPR012318">
    <property type="entry name" value="HTH_CRP"/>
</dbReference>
<dbReference type="PANTHER" id="PTHR24567">
    <property type="entry name" value="CRP FAMILY TRANSCRIPTIONAL REGULATORY PROTEIN"/>
    <property type="match status" value="1"/>
</dbReference>
<dbReference type="EMBL" id="JACHMW010000001">
    <property type="protein sequence ID" value="MBB5848336.1"/>
    <property type="molecule type" value="Genomic_DNA"/>
</dbReference>
<evidence type="ECO:0000259" key="5">
    <source>
        <dbReference type="PROSITE" id="PS51063"/>
    </source>
</evidence>
<dbReference type="InterPro" id="IPR036388">
    <property type="entry name" value="WH-like_DNA-bd_sf"/>
</dbReference>
<keyword evidence="1" id="KW-0805">Transcription regulation</keyword>
<dbReference type="InterPro" id="IPR050397">
    <property type="entry name" value="Env_Response_Regulators"/>
</dbReference>
<organism evidence="6 7">
    <name type="scientific">Micrococcus endophyticus</name>
    <dbReference type="NCBI Taxonomy" id="455343"/>
    <lineage>
        <taxon>Bacteria</taxon>
        <taxon>Bacillati</taxon>
        <taxon>Actinomycetota</taxon>
        <taxon>Actinomycetes</taxon>
        <taxon>Micrococcales</taxon>
        <taxon>Micrococcaceae</taxon>
        <taxon>Micrococcus</taxon>
    </lineage>
</organism>
<dbReference type="Gene3D" id="1.10.10.10">
    <property type="entry name" value="Winged helix-like DNA-binding domain superfamily/Winged helix DNA-binding domain"/>
    <property type="match status" value="1"/>
</dbReference>
<feature type="domain" description="HTH crp-type" evidence="5">
    <location>
        <begin position="136"/>
        <end position="206"/>
    </location>
</feature>
<dbReference type="InterPro" id="IPR000595">
    <property type="entry name" value="cNMP-bd_dom"/>
</dbReference>
<dbReference type="Gene3D" id="2.60.120.10">
    <property type="entry name" value="Jelly Rolls"/>
    <property type="match status" value="1"/>
</dbReference>
<dbReference type="GO" id="GO:0003677">
    <property type="term" value="F:DNA binding"/>
    <property type="evidence" value="ECO:0007669"/>
    <property type="project" value="UniProtKB-KW"/>
</dbReference>
<keyword evidence="2" id="KW-0238">DNA-binding</keyword>
<dbReference type="AlphaFoldDB" id="A0A7W9JIZ9"/>
<evidence type="ECO:0000259" key="4">
    <source>
        <dbReference type="PROSITE" id="PS50042"/>
    </source>
</evidence>
<dbReference type="Proteomes" id="UP000567246">
    <property type="component" value="Unassembled WGS sequence"/>
</dbReference>